<name>A0A345MIN1_9CAUD</name>
<feature type="compositionally biased region" description="Basic and acidic residues" evidence="1">
    <location>
        <begin position="78"/>
        <end position="91"/>
    </location>
</feature>
<dbReference type="Proteomes" id="UP000257597">
    <property type="component" value="Segment"/>
</dbReference>
<sequence>MAAFEPVTLVHHRTGEECKAYSAVGLNNLVAAGFARKNEVRRSNPATSEKAAGDAESAPSTEVSTPVEPVTPEAPAEGVEKPETSTRAKRR</sequence>
<reference evidence="3" key="1">
    <citation type="submission" date="2018-07" db="EMBL/GenBank/DDBJ databases">
        <authorList>
            <person name="Quirk P.G."/>
            <person name="Krulwich T.A."/>
        </authorList>
    </citation>
    <scope>NUCLEOTIDE SEQUENCE [LARGE SCALE GENOMIC DNA]</scope>
</reference>
<feature type="region of interest" description="Disordered" evidence="1">
    <location>
        <begin position="34"/>
        <end position="91"/>
    </location>
</feature>
<proteinExistence type="predicted"/>
<feature type="compositionally biased region" description="Low complexity" evidence="1">
    <location>
        <begin position="59"/>
        <end position="77"/>
    </location>
</feature>
<evidence type="ECO:0000256" key="1">
    <source>
        <dbReference type="SAM" id="MobiDB-lite"/>
    </source>
</evidence>
<evidence type="ECO:0000313" key="2">
    <source>
        <dbReference type="EMBL" id="AXH70412.1"/>
    </source>
</evidence>
<protein>
    <submittedName>
        <fullName evidence="2">Uncharacterized protein</fullName>
    </submittedName>
</protein>
<accession>A0A345MIN1</accession>
<dbReference type="EMBL" id="MH590603">
    <property type="protein sequence ID" value="AXH70412.1"/>
    <property type="molecule type" value="Genomic_DNA"/>
</dbReference>
<dbReference type="KEGG" id="vg:54998015"/>
<gene>
    <name evidence="2" type="primary">24</name>
    <name evidence="2" type="ORF">SEA_DAREDEVIL_24</name>
</gene>
<keyword evidence="3" id="KW-1185">Reference proteome</keyword>
<dbReference type="RefSeq" id="YP_009807138.1">
    <property type="nucleotide sequence ID" value="NC_048021.1"/>
</dbReference>
<evidence type="ECO:0000313" key="3">
    <source>
        <dbReference type="Proteomes" id="UP000257597"/>
    </source>
</evidence>
<organism evidence="2 3">
    <name type="scientific">Gordonia phage Daredevil</name>
    <dbReference type="NCBI Taxonomy" id="2283286"/>
    <lineage>
        <taxon>Viruses</taxon>
        <taxon>Duplodnaviria</taxon>
        <taxon>Heunggongvirae</taxon>
        <taxon>Uroviricota</taxon>
        <taxon>Caudoviricetes</taxon>
        <taxon>Daredevilvirus</taxon>
        <taxon>Daredevilvirus daredevil</taxon>
    </lineage>
</organism>
<dbReference type="GeneID" id="54998015"/>